<reference evidence="8" key="1">
    <citation type="submission" date="2016-10" db="EMBL/GenBank/DDBJ databases">
        <authorList>
            <person name="Varghese N."/>
            <person name="Submissions S."/>
        </authorList>
    </citation>
    <scope>NUCLEOTIDE SEQUENCE [LARGE SCALE GENOMIC DNA]</scope>
    <source>
        <strain evidence="8">DSM 26471</strain>
    </source>
</reference>
<dbReference type="PANTHER" id="PTHR43303">
    <property type="entry name" value="NADPH DEHYDROGENASE C23G7.10C-RELATED"/>
    <property type="match status" value="1"/>
</dbReference>
<organism evidence="7 8">
    <name type="scientific">Celeribacter neptunius</name>
    <dbReference type="NCBI Taxonomy" id="588602"/>
    <lineage>
        <taxon>Bacteria</taxon>
        <taxon>Pseudomonadati</taxon>
        <taxon>Pseudomonadota</taxon>
        <taxon>Alphaproteobacteria</taxon>
        <taxon>Rhodobacterales</taxon>
        <taxon>Roseobacteraceae</taxon>
        <taxon>Celeribacter</taxon>
    </lineage>
</organism>
<dbReference type="Pfam" id="PF00724">
    <property type="entry name" value="Oxidored_FMN"/>
    <property type="match status" value="1"/>
</dbReference>
<keyword evidence="4" id="KW-0521">NADP</keyword>
<keyword evidence="3" id="KW-0288">FMN</keyword>
<dbReference type="GO" id="GO:0010181">
    <property type="term" value="F:FMN binding"/>
    <property type="evidence" value="ECO:0007669"/>
    <property type="project" value="InterPro"/>
</dbReference>
<dbReference type="EMBL" id="FORH01000004">
    <property type="protein sequence ID" value="SFJ53863.1"/>
    <property type="molecule type" value="Genomic_DNA"/>
</dbReference>
<feature type="domain" description="NADH:flavin oxidoreductase/NADH oxidase N-terminal" evidence="6">
    <location>
        <begin position="11"/>
        <end position="354"/>
    </location>
</feature>
<evidence type="ECO:0000256" key="4">
    <source>
        <dbReference type="ARBA" id="ARBA00022857"/>
    </source>
</evidence>
<evidence type="ECO:0000313" key="7">
    <source>
        <dbReference type="EMBL" id="SFJ53863.1"/>
    </source>
</evidence>
<gene>
    <name evidence="7" type="ORF">SAMN04487991_2338</name>
</gene>
<evidence type="ECO:0000256" key="3">
    <source>
        <dbReference type="ARBA" id="ARBA00022643"/>
    </source>
</evidence>
<dbReference type="PANTHER" id="PTHR43303:SF4">
    <property type="entry name" value="NADPH DEHYDROGENASE C23G7.10C-RELATED"/>
    <property type="match status" value="1"/>
</dbReference>
<dbReference type="Proteomes" id="UP000199630">
    <property type="component" value="Unassembled WGS sequence"/>
</dbReference>
<keyword evidence="2" id="KW-0285">Flavoprotein</keyword>
<proteinExistence type="predicted"/>
<evidence type="ECO:0000256" key="2">
    <source>
        <dbReference type="ARBA" id="ARBA00022630"/>
    </source>
</evidence>
<dbReference type="AlphaFoldDB" id="A0A1I3S4T5"/>
<dbReference type="OrthoDB" id="9784632at2"/>
<dbReference type="SUPFAM" id="SSF51395">
    <property type="entry name" value="FMN-linked oxidoreductases"/>
    <property type="match status" value="1"/>
</dbReference>
<evidence type="ECO:0000313" key="8">
    <source>
        <dbReference type="Proteomes" id="UP000199630"/>
    </source>
</evidence>
<dbReference type="RefSeq" id="WP_090060871.1">
    <property type="nucleotide sequence ID" value="NZ_FORH01000004.1"/>
</dbReference>
<keyword evidence="8" id="KW-1185">Reference proteome</keyword>
<dbReference type="InterPro" id="IPR013785">
    <property type="entry name" value="Aldolase_TIM"/>
</dbReference>
<evidence type="ECO:0000256" key="5">
    <source>
        <dbReference type="ARBA" id="ARBA00023002"/>
    </source>
</evidence>
<protein>
    <submittedName>
        <fullName evidence="7">2,4-dienoyl-CoA reductase</fullName>
    </submittedName>
</protein>
<keyword evidence="5" id="KW-0560">Oxidoreductase</keyword>
<dbReference type="CDD" id="cd02932">
    <property type="entry name" value="OYE_YqiM_FMN"/>
    <property type="match status" value="1"/>
</dbReference>
<dbReference type="InterPro" id="IPR044152">
    <property type="entry name" value="YqjM-like"/>
</dbReference>
<sequence length="394" mass="42611">MTSSTDTTADLLQPLTLRGRTFKNRITISPMCQHAGKDGYVTDWHLVHYGKFVLGGAALVLTESTAVASDSRVGVDDLGIWSDDHIPGLKRLAEFAHDNGGMMGVQLAHSGRKAFSQPLWHGGQAMTPAEIDAAGIDWRRVGPSAIAASSEWSTPEKLSIEDIAEIRQQHVDAARRADAAGMDVVELHYGHGYLVASFLSPIGNTRDDAYGCDRAGRMRIAIEIARDVRAVWPEDKPLFVRLSCVDGAEGGWNMDDTVVLAEELKAVGVDVIDCSSGGLSETTRRSNVPRGFGFQVPFAERVRQEVGIPTQAVGLITSPAQANAIVAEGKADLVAIGRAALENPYWPVQAQRALSEGEGFATWPERHGAWLDKREPVLQQLIAEQDERAEGDPT</sequence>
<dbReference type="GO" id="GO:0050661">
    <property type="term" value="F:NADP binding"/>
    <property type="evidence" value="ECO:0007669"/>
    <property type="project" value="InterPro"/>
</dbReference>
<comment type="cofactor">
    <cofactor evidence="1">
        <name>FMN</name>
        <dbReference type="ChEBI" id="CHEBI:58210"/>
    </cofactor>
</comment>
<dbReference type="Gene3D" id="3.20.20.70">
    <property type="entry name" value="Aldolase class I"/>
    <property type="match status" value="1"/>
</dbReference>
<name>A0A1I3S4T5_9RHOB</name>
<dbReference type="STRING" id="588602.SAMN04487991_2338"/>
<evidence type="ECO:0000256" key="1">
    <source>
        <dbReference type="ARBA" id="ARBA00001917"/>
    </source>
</evidence>
<dbReference type="InterPro" id="IPR001155">
    <property type="entry name" value="OxRdtase_FMN_N"/>
</dbReference>
<accession>A0A1I3S4T5</accession>
<dbReference type="GO" id="GO:0003959">
    <property type="term" value="F:NADPH dehydrogenase activity"/>
    <property type="evidence" value="ECO:0007669"/>
    <property type="project" value="InterPro"/>
</dbReference>
<evidence type="ECO:0000259" key="6">
    <source>
        <dbReference type="Pfam" id="PF00724"/>
    </source>
</evidence>